<feature type="compositionally biased region" description="Basic and acidic residues" evidence="6">
    <location>
        <begin position="578"/>
        <end position="588"/>
    </location>
</feature>
<protein>
    <submittedName>
        <fullName evidence="10">Uncharacterized protein</fullName>
    </submittedName>
</protein>
<evidence type="ECO:0000256" key="7">
    <source>
        <dbReference type="SAM" id="Phobius"/>
    </source>
</evidence>
<dbReference type="Pfam" id="PF00487">
    <property type="entry name" value="FA_desaturase"/>
    <property type="match status" value="1"/>
</dbReference>
<keyword evidence="7" id="KW-0812">Transmembrane</keyword>
<dbReference type="InterPro" id="IPR005804">
    <property type="entry name" value="FA_desaturase_dom"/>
</dbReference>
<keyword evidence="7" id="KW-1133">Transmembrane helix</keyword>
<dbReference type="PANTHER" id="PTHR32100">
    <property type="entry name" value="OMEGA-6 FATTY ACID DESATURASE, CHLOROPLASTIC"/>
    <property type="match status" value="1"/>
</dbReference>
<comment type="subcellular location">
    <subcellularLocation>
        <location evidence="1">Membrane</location>
    </subcellularLocation>
</comment>
<comment type="pathway">
    <text evidence="2">Lipid metabolism.</text>
</comment>
<dbReference type="InterPro" id="IPR021863">
    <property type="entry name" value="FAS_N"/>
</dbReference>
<feature type="compositionally biased region" description="Basic and acidic residues" evidence="6">
    <location>
        <begin position="156"/>
        <end position="169"/>
    </location>
</feature>
<feature type="transmembrane region" description="Helical" evidence="7">
    <location>
        <begin position="854"/>
        <end position="876"/>
    </location>
</feature>
<evidence type="ECO:0000256" key="3">
    <source>
        <dbReference type="ARBA" id="ARBA00009295"/>
    </source>
</evidence>
<keyword evidence="5 7" id="KW-0472">Membrane</keyword>
<feature type="region of interest" description="Disordered" evidence="6">
    <location>
        <begin position="724"/>
        <end position="759"/>
    </location>
</feature>
<evidence type="ECO:0000256" key="2">
    <source>
        <dbReference type="ARBA" id="ARBA00005189"/>
    </source>
</evidence>
<dbReference type="GO" id="GO:0016020">
    <property type="term" value="C:membrane"/>
    <property type="evidence" value="ECO:0007669"/>
    <property type="project" value="UniProtKB-SubCell"/>
</dbReference>
<dbReference type="Pfam" id="PF11960">
    <property type="entry name" value="DUF3474"/>
    <property type="match status" value="1"/>
</dbReference>
<feature type="compositionally biased region" description="Basic and acidic residues" evidence="6">
    <location>
        <begin position="1"/>
        <end position="10"/>
    </location>
</feature>
<organism evidence="10 11">
    <name type="scientific">Deinandra increscens subsp. villosa</name>
    <dbReference type="NCBI Taxonomy" id="3103831"/>
    <lineage>
        <taxon>Eukaryota</taxon>
        <taxon>Viridiplantae</taxon>
        <taxon>Streptophyta</taxon>
        <taxon>Embryophyta</taxon>
        <taxon>Tracheophyta</taxon>
        <taxon>Spermatophyta</taxon>
        <taxon>Magnoliopsida</taxon>
        <taxon>eudicotyledons</taxon>
        <taxon>Gunneridae</taxon>
        <taxon>Pentapetalae</taxon>
        <taxon>asterids</taxon>
        <taxon>campanulids</taxon>
        <taxon>Asterales</taxon>
        <taxon>Asteraceae</taxon>
        <taxon>Asteroideae</taxon>
        <taxon>Heliantheae alliance</taxon>
        <taxon>Madieae</taxon>
        <taxon>Madiinae</taxon>
        <taxon>Deinandra</taxon>
    </lineage>
</organism>
<evidence type="ECO:0000259" key="9">
    <source>
        <dbReference type="Pfam" id="PF11960"/>
    </source>
</evidence>
<evidence type="ECO:0000256" key="1">
    <source>
        <dbReference type="ARBA" id="ARBA00004370"/>
    </source>
</evidence>
<feature type="compositionally biased region" description="Acidic residues" evidence="6">
    <location>
        <begin position="217"/>
        <end position="227"/>
    </location>
</feature>
<dbReference type="Proteomes" id="UP001408789">
    <property type="component" value="Unassembled WGS sequence"/>
</dbReference>
<sequence length="1121" mass="128428">MAKKNDKMDEGLTNVYARKYNKRERRDRNVNADKNEPENVVIRNIMSLVGGDINQEHIDRKKAKLQAQNTEKKTTGKINEKETTNVDMPKYNVGSNEGNDGDDIPTVQSIISNVVDSIKAADGEENASDQPKDGNNAGSEKRKNLMKSLSKMVEPASKKKNIEEGREVMTKSTTNKERKKKVLKKTVNEDVSERRRSGRKITQKSIRTDGQHKLMDETDSEWDEDKEEQSVEEGKKSAIKRKRPLKKDNDGKGVEDGQRARGGKRAKSGKVVNEGEVDTNKNDLPGLRPRACPTKLVEIMKKLSKKQIQAVKAMGFGKVLKLQLDRIPAKLGHFVVDKFDPTNMVIDLGEEKKIVVNEDAIHKLLGLPNVGLKFSDRKAKITWKGIQKEWKDRFPEAQVLPSDVANKIKKNPDDDGLMFEIDFAVLFLSTMVVIQGQGKCRLKFVHYLDENVSVKDINWCNLIVSYLKTSKEGWRRCDTTSYYNGPVTILLLLYAEAIESPSYKMDRKTGPLQYWTFERMKERQEAEIEGEGFGKGSLRELVGEHSLEADDDKEGNGVEGDHDQNQQEKEDEDGEQPDVERTESDKVADDDKDVISRLVKMIGRLEDKKNEFEVALYEASCKLPGNEALEAVFKQYMKLFTADVEMNATQEQWTQFLEKNIEEIGRIADDELKRRKEKVKGKQKKDASEPSFKLLSDTEETEDAPKLGPATTIKTQHSFCFNTSQQQQAKDSFRRSVDRSTMGAGGRMNVANGDDKPLAHKRVPVSKPPFELSDLKKAIPPHCFKRSLVRSFAAVLRDFIIIGALYYLADTFIPMLPKPLAYVAWPVYWFFQGAYLMGLWVIGHECGHHGFSEYPWLNDTIGFIVHSLILTPYFGFKYSHRTHHANTNSIEYDEVWIPKRKADKLYSEILNNPTGAFIVFTFKIVLGFPLYFVFNLYGRKYEKGITSHFYPYSPIFNDSERFQIFLTDLGVFATCYAVYRAAVVMGTQWVINIYGMPILFMSGFFILLTYLHHTHPAIPHYDSTEWDWLRGALATVDRNFGFLNHAFHDVTRTHTVHHLFPTIPHYHTFEAREAVKPILGEYYKYDDTPILEAVWRETKDCIFIEPEEVNGQKKGIYWFYK</sequence>
<feature type="transmembrane region" description="Helical" evidence="7">
    <location>
        <begin position="909"/>
        <end position="934"/>
    </location>
</feature>
<feature type="compositionally biased region" description="Basic and acidic residues" evidence="6">
    <location>
        <begin position="24"/>
        <end position="35"/>
    </location>
</feature>
<feature type="domain" description="Fatty acid desaturase" evidence="8">
    <location>
        <begin position="824"/>
        <end position="1085"/>
    </location>
</feature>
<feature type="transmembrane region" description="Helical" evidence="7">
    <location>
        <begin position="788"/>
        <end position="808"/>
    </location>
</feature>
<name>A0AAP0DNY5_9ASTR</name>
<feature type="domain" description="Fatty acid desaturase N-terminal" evidence="9">
    <location>
        <begin position="730"/>
        <end position="805"/>
    </location>
</feature>
<feature type="transmembrane region" description="Helical" evidence="7">
    <location>
        <begin position="962"/>
        <end position="979"/>
    </location>
</feature>
<feature type="compositionally biased region" description="Basic and acidic residues" evidence="6">
    <location>
        <begin position="548"/>
        <end position="568"/>
    </location>
</feature>
<dbReference type="GO" id="GO:0006629">
    <property type="term" value="P:lipid metabolic process"/>
    <property type="evidence" value="ECO:0007669"/>
    <property type="project" value="InterPro"/>
</dbReference>
<feature type="region of interest" description="Disordered" evidence="6">
    <location>
        <begin position="122"/>
        <end position="289"/>
    </location>
</feature>
<feature type="transmembrane region" description="Helical" evidence="7">
    <location>
        <begin position="820"/>
        <end position="842"/>
    </location>
</feature>
<accession>A0AAP0DNY5</accession>
<evidence type="ECO:0000313" key="10">
    <source>
        <dbReference type="EMBL" id="KAK9076067.1"/>
    </source>
</evidence>
<dbReference type="InterPro" id="IPR012171">
    <property type="entry name" value="Fatty_acid_desaturase"/>
</dbReference>
<dbReference type="CDD" id="cd03507">
    <property type="entry name" value="Delta12-FADS-like"/>
    <property type="match status" value="1"/>
</dbReference>
<gene>
    <name evidence="10" type="ORF">SSX86_004400</name>
</gene>
<evidence type="ECO:0000256" key="4">
    <source>
        <dbReference type="ARBA" id="ARBA00023002"/>
    </source>
</evidence>
<feature type="compositionally biased region" description="Basic and acidic residues" evidence="6">
    <location>
        <begin position="206"/>
        <end position="216"/>
    </location>
</feature>
<reference evidence="10 11" key="1">
    <citation type="submission" date="2024-04" db="EMBL/GenBank/DDBJ databases">
        <title>The reference genome of an endangered Asteraceae, Deinandra increscens subsp. villosa, native to the Central Coast of California.</title>
        <authorList>
            <person name="Guilliams M."/>
            <person name="Hasenstab-Lehman K."/>
            <person name="Meyer R."/>
            <person name="Mcevoy S."/>
        </authorList>
    </citation>
    <scope>NUCLEOTIDE SEQUENCE [LARGE SCALE GENOMIC DNA]</scope>
    <source>
        <tissue evidence="10">Leaf</tissue>
    </source>
</reference>
<keyword evidence="4" id="KW-0560">Oxidoreductase</keyword>
<evidence type="ECO:0000313" key="11">
    <source>
        <dbReference type="Proteomes" id="UP001408789"/>
    </source>
</evidence>
<evidence type="ECO:0000256" key="6">
    <source>
        <dbReference type="SAM" id="MobiDB-lite"/>
    </source>
</evidence>
<feature type="region of interest" description="Disordered" evidence="6">
    <location>
        <begin position="1"/>
        <end position="35"/>
    </location>
</feature>
<proteinExistence type="inferred from homology"/>
<evidence type="ECO:0000256" key="5">
    <source>
        <dbReference type="ARBA" id="ARBA00023136"/>
    </source>
</evidence>
<feature type="region of interest" description="Disordered" evidence="6">
    <location>
        <begin position="676"/>
        <end position="709"/>
    </location>
</feature>
<comment type="similarity">
    <text evidence="3">Belongs to the fatty acid desaturase type 1 family.</text>
</comment>
<feature type="transmembrane region" description="Helical" evidence="7">
    <location>
        <begin position="991"/>
        <end position="1011"/>
    </location>
</feature>
<comment type="caution">
    <text evidence="10">The sequence shown here is derived from an EMBL/GenBank/DDBJ whole genome shotgun (WGS) entry which is preliminary data.</text>
</comment>
<dbReference type="AlphaFoldDB" id="A0AAP0DNY5"/>
<dbReference type="GO" id="GO:0016717">
    <property type="term" value="F:oxidoreductase activity, acting on paired donors, with oxidation of a pair of donors resulting in the reduction of molecular oxygen to two molecules of water"/>
    <property type="evidence" value="ECO:0007669"/>
    <property type="project" value="InterPro"/>
</dbReference>
<feature type="compositionally biased region" description="Basic and acidic residues" evidence="6">
    <location>
        <begin position="186"/>
        <end position="195"/>
    </location>
</feature>
<feature type="compositionally biased region" description="Basic and acidic residues" evidence="6">
    <location>
        <begin position="246"/>
        <end position="259"/>
    </location>
</feature>
<keyword evidence="11" id="KW-1185">Reference proteome</keyword>
<feature type="region of interest" description="Disordered" evidence="6">
    <location>
        <begin position="548"/>
        <end position="588"/>
    </location>
</feature>
<evidence type="ECO:0000259" key="8">
    <source>
        <dbReference type="Pfam" id="PF00487"/>
    </source>
</evidence>
<dbReference type="EMBL" id="JBCNJP010000007">
    <property type="protein sequence ID" value="KAK9076067.1"/>
    <property type="molecule type" value="Genomic_DNA"/>
</dbReference>